<dbReference type="SUPFAM" id="SSF81901">
    <property type="entry name" value="HCP-like"/>
    <property type="match status" value="1"/>
</dbReference>
<keyword evidence="4" id="KW-0732">Signal</keyword>
<evidence type="ECO:0000256" key="4">
    <source>
        <dbReference type="SAM" id="SignalP"/>
    </source>
</evidence>
<dbReference type="Gene3D" id="1.10.287.110">
    <property type="entry name" value="DnaJ domain"/>
    <property type="match status" value="1"/>
</dbReference>
<evidence type="ECO:0000256" key="2">
    <source>
        <dbReference type="SAM" id="Coils"/>
    </source>
</evidence>
<dbReference type="Pfam" id="PF08238">
    <property type="entry name" value="Sel1"/>
    <property type="match status" value="3"/>
</dbReference>
<protein>
    <recommendedName>
        <fullName evidence="7">J domain-containing protein</fullName>
    </recommendedName>
</protein>
<feature type="coiled-coil region" evidence="2">
    <location>
        <begin position="227"/>
        <end position="268"/>
    </location>
</feature>
<evidence type="ECO:0000313" key="5">
    <source>
        <dbReference type="EMBL" id="KHA60630.1"/>
    </source>
</evidence>
<keyword evidence="6" id="KW-1185">Reference proteome</keyword>
<dbReference type="InterPro" id="IPR036869">
    <property type="entry name" value="J_dom_sf"/>
</dbReference>
<dbReference type="CDD" id="cd06257">
    <property type="entry name" value="DnaJ"/>
    <property type="match status" value="1"/>
</dbReference>
<dbReference type="PANTHER" id="PTHR11102:SF160">
    <property type="entry name" value="ERAD-ASSOCIATED E3 UBIQUITIN-PROTEIN LIGASE COMPONENT HRD3"/>
    <property type="match status" value="1"/>
</dbReference>
<dbReference type="RefSeq" id="WP_038215063.1">
    <property type="nucleotide sequence ID" value="NZ_JRWM01000016.1"/>
</dbReference>
<dbReference type="InterPro" id="IPR050767">
    <property type="entry name" value="Sel1_AlgK"/>
</dbReference>
<dbReference type="EMBL" id="JRWM01000016">
    <property type="protein sequence ID" value="KHA60630.1"/>
    <property type="molecule type" value="Genomic_DNA"/>
</dbReference>
<proteinExistence type="predicted"/>
<reference evidence="5 6" key="1">
    <citation type="submission" date="2014-10" db="EMBL/GenBank/DDBJ databases">
        <title>Genome sequencing of Vibrio variabilis T01.</title>
        <authorList>
            <person name="Chan K.-G."/>
            <person name="Mohamad N.I."/>
        </authorList>
    </citation>
    <scope>NUCLEOTIDE SEQUENCE [LARGE SCALE GENOMIC DNA]</scope>
    <source>
        <strain evidence="5 6">T01</strain>
    </source>
</reference>
<feature type="transmembrane region" description="Helical" evidence="3">
    <location>
        <begin position="194"/>
        <end position="213"/>
    </location>
</feature>
<gene>
    <name evidence="5" type="ORF">NL53_11265</name>
</gene>
<evidence type="ECO:0000313" key="6">
    <source>
        <dbReference type="Proteomes" id="UP000030520"/>
    </source>
</evidence>
<dbReference type="Proteomes" id="UP000030520">
    <property type="component" value="Unassembled WGS sequence"/>
</dbReference>
<keyword evidence="3" id="KW-0472">Membrane</keyword>
<dbReference type="PANTHER" id="PTHR11102">
    <property type="entry name" value="SEL-1-LIKE PROTEIN"/>
    <property type="match status" value="1"/>
</dbReference>
<name>A0ABR4YAZ7_9VIBR</name>
<keyword evidence="1" id="KW-0143">Chaperone</keyword>
<feature type="signal peptide" evidence="4">
    <location>
        <begin position="1"/>
        <end position="17"/>
    </location>
</feature>
<feature type="chain" id="PRO_5046067898" description="J domain-containing protein" evidence="4">
    <location>
        <begin position="18"/>
        <end position="344"/>
    </location>
</feature>
<organism evidence="5 6">
    <name type="scientific">Vibrio variabilis</name>
    <dbReference type="NCBI Taxonomy" id="990271"/>
    <lineage>
        <taxon>Bacteria</taxon>
        <taxon>Pseudomonadati</taxon>
        <taxon>Pseudomonadota</taxon>
        <taxon>Gammaproteobacteria</taxon>
        <taxon>Vibrionales</taxon>
        <taxon>Vibrionaceae</taxon>
        <taxon>Vibrio</taxon>
    </lineage>
</organism>
<dbReference type="SUPFAM" id="SSF46565">
    <property type="entry name" value="Chaperone J-domain"/>
    <property type="match status" value="1"/>
</dbReference>
<comment type="caution">
    <text evidence="5">The sequence shown here is derived from an EMBL/GenBank/DDBJ whole genome shotgun (WGS) entry which is preliminary data.</text>
</comment>
<accession>A0ABR4YAZ7</accession>
<dbReference type="InterPro" id="IPR001623">
    <property type="entry name" value="DnaJ_domain"/>
</dbReference>
<dbReference type="InterPro" id="IPR006597">
    <property type="entry name" value="Sel1-like"/>
</dbReference>
<dbReference type="SMART" id="SM00671">
    <property type="entry name" value="SEL1"/>
    <property type="match status" value="3"/>
</dbReference>
<keyword evidence="3" id="KW-0812">Transmembrane</keyword>
<dbReference type="Gene3D" id="1.25.40.10">
    <property type="entry name" value="Tetratricopeptide repeat domain"/>
    <property type="match status" value="1"/>
</dbReference>
<dbReference type="InterPro" id="IPR011990">
    <property type="entry name" value="TPR-like_helical_dom_sf"/>
</dbReference>
<keyword evidence="3" id="KW-1133">Transmembrane helix</keyword>
<evidence type="ECO:0008006" key="7">
    <source>
        <dbReference type="Google" id="ProtNLM"/>
    </source>
</evidence>
<keyword evidence="2" id="KW-0175">Coiled coil</keyword>
<evidence type="ECO:0000256" key="1">
    <source>
        <dbReference type="ARBA" id="ARBA00023186"/>
    </source>
</evidence>
<sequence>MKLIAFILLIFCPLSYAASIEALTEQAQSQNVDAQLQLGQKYLSGDGVEASRDEAIYWLEQAADSGSQQAAIDLANVYLANQSHQPDVAKAIYWLTRLALSDNYQAQFNLGKVYEGLSQPPSNLALAEVWYQIAAPNVPEAEDAYAKVLEMQFNAQRAKQVSSIDQLEVAFDDSGIELSPVAQSKSESAANNDFIYLSIALSIALIALLFWHLKATRCLSKSSQHSLSENKQEQRQLQNKIKQHEATIKTQKRQLETLYRQFKKQQATQQRPQPSQPTKTASENKLSLACALFGYKPDTIPDTKQIKTRYKQLCKIYHPDLKGSEEDMKRLNAALKIILSCVNK</sequence>
<evidence type="ECO:0000256" key="3">
    <source>
        <dbReference type="SAM" id="Phobius"/>
    </source>
</evidence>